<dbReference type="SMART" id="SM00710">
    <property type="entry name" value="PbH1"/>
    <property type="match status" value="8"/>
</dbReference>
<feature type="signal peptide" evidence="1">
    <location>
        <begin position="1"/>
        <end position="31"/>
    </location>
</feature>
<dbReference type="AlphaFoldDB" id="A0A3B0BEX0"/>
<dbReference type="InterPro" id="IPR032675">
    <property type="entry name" value="LRR_dom_sf"/>
</dbReference>
<protein>
    <recommendedName>
        <fullName evidence="2">Rhamnogalacturonase A/B/Epimerase-like pectate lyase domain-containing protein</fullName>
    </recommendedName>
</protein>
<dbReference type="InterPro" id="IPR012334">
    <property type="entry name" value="Pectin_lyas_fold"/>
</dbReference>
<feature type="chain" id="PRO_5038354439" description="Rhamnogalacturonase A/B/Epimerase-like pectate lyase domain-containing protein" evidence="1">
    <location>
        <begin position="32"/>
        <end position="679"/>
    </location>
</feature>
<evidence type="ECO:0000313" key="3">
    <source>
        <dbReference type="EMBL" id="RKN70657.1"/>
    </source>
</evidence>
<accession>A0A3B0BEX0</accession>
<dbReference type="Gene3D" id="3.80.10.10">
    <property type="entry name" value="Ribonuclease Inhibitor"/>
    <property type="match status" value="1"/>
</dbReference>
<dbReference type="Proteomes" id="UP000282311">
    <property type="component" value="Unassembled WGS sequence"/>
</dbReference>
<comment type="caution">
    <text evidence="3">The sequence shown here is derived from an EMBL/GenBank/DDBJ whole genome shotgun (WGS) entry which is preliminary data.</text>
</comment>
<dbReference type="InterPro" id="IPR006626">
    <property type="entry name" value="PbH1"/>
</dbReference>
<dbReference type="InterPro" id="IPR024535">
    <property type="entry name" value="RHGA/B-epi-like_pectate_lyase"/>
</dbReference>
<evidence type="ECO:0000313" key="4">
    <source>
        <dbReference type="Proteomes" id="UP000282311"/>
    </source>
</evidence>
<evidence type="ECO:0000259" key="2">
    <source>
        <dbReference type="Pfam" id="PF12708"/>
    </source>
</evidence>
<sequence length="679" mass="73056">MFTNMGGRKMKKTLSRRQMLATIGMAGASLAGSAFLTHVTGHAGGPVTSVTGDTYGAGLQKNGNKPVTSHELDTILQAYTETDWVHIHDIGCAGDGITNCSPSLLTWLAGVQDHATLYIPAGTYVFAGNVTIPGTVRLLFDHGARFAPDAQTTLTIHAVVTAGLDAIFAGAGHVIGSMGAEHVYPQWWGAQADGVHDDTAAINAAITAVWQSGGGTVFLAEGTYLLASPQGYADALIIPRSNVNLIGQSHLSVLKAADHLNDGRRYGWNMIFPVQNGDPVNNVTFRNFKVDCNGQNNLEVETKSHKNAAIGIPVGSNIVVDQVAVVNNAGRQCFMFGSNRNPVTIRNLTIQNCLFDTVATAVPGNVLQNDHSAIYAQADGCIIANNKFLNPVKDQIATALEIHCLNALVHGNIVQNYGKGFNIVATVNNHVNTIYSHNVVNGCNYAIEVWCHANFTMDRVQIIDNVFEQSVSSLPIINISTQTKTKVTSMTIRGNSFVSTEAASMNRGSGIVVGKVEQLDVSHNRFQNLAGRAIELGVIEPNLTSLRFDHNEIIDCCRTQNQGYKGAISLHNSNKLKALRISNNWIENSSIGQMREGIRSNAHLGQAEITHNTILNTAVQIMWEDSAQIDYLWIDHVGTGTPENTVRASIPSRWIDKSTGTAWTKQLGGNLKTGWSASS</sequence>
<reference evidence="3 4" key="1">
    <citation type="journal article" date="2007" name="Int. J. Syst. Evol. Microbiol.">
        <title>Paenibacillus ginsengarvi sp. nov., isolated from soil from ginseng cultivation.</title>
        <authorList>
            <person name="Yoon M.H."/>
            <person name="Ten L.N."/>
            <person name="Im W.T."/>
        </authorList>
    </citation>
    <scope>NUCLEOTIDE SEQUENCE [LARGE SCALE GENOMIC DNA]</scope>
    <source>
        <strain evidence="3 4">KCTC 13059</strain>
    </source>
</reference>
<dbReference type="InterPro" id="IPR006311">
    <property type="entry name" value="TAT_signal"/>
</dbReference>
<dbReference type="EMBL" id="RBAH01000030">
    <property type="protein sequence ID" value="RKN70657.1"/>
    <property type="molecule type" value="Genomic_DNA"/>
</dbReference>
<feature type="domain" description="Rhamnogalacturonase A/B/Epimerase-like pectate lyase" evidence="2">
    <location>
        <begin position="189"/>
        <end position="352"/>
    </location>
</feature>
<keyword evidence="1" id="KW-0732">Signal</keyword>
<evidence type="ECO:0000256" key="1">
    <source>
        <dbReference type="SAM" id="SignalP"/>
    </source>
</evidence>
<name>A0A3B0BEX0_9BACL</name>
<proteinExistence type="predicted"/>
<dbReference type="Pfam" id="PF12708">
    <property type="entry name" value="Pect-lyase_RHGA_epim"/>
    <property type="match status" value="1"/>
</dbReference>
<dbReference type="PROSITE" id="PS51318">
    <property type="entry name" value="TAT"/>
    <property type="match status" value="1"/>
</dbReference>
<dbReference type="SUPFAM" id="SSF51126">
    <property type="entry name" value="Pectin lyase-like"/>
    <property type="match status" value="2"/>
</dbReference>
<dbReference type="InterPro" id="IPR011050">
    <property type="entry name" value="Pectin_lyase_fold/virulence"/>
</dbReference>
<keyword evidence="4" id="KW-1185">Reference proteome</keyword>
<dbReference type="Gene3D" id="2.160.20.10">
    <property type="entry name" value="Single-stranded right-handed beta-helix, Pectin lyase-like"/>
    <property type="match status" value="2"/>
</dbReference>
<organism evidence="3 4">
    <name type="scientific">Paenibacillus ginsengarvi</name>
    <dbReference type="NCBI Taxonomy" id="400777"/>
    <lineage>
        <taxon>Bacteria</taxon>
        <taxon>Bacillati</taxon>
        <taxon>Bacillota</taxon>
        <taxon>Bacilli</taxon>
        <taxon>Bacillales</taxon>
        <taxon>Paenibacillaceae</taxon>
        <taxon>Paenibacillus</taxon>
    </lineage>
</organism>
<gene>
    <name evidence="3" type="ORF">D7M11_29910</name>
</gene>